<sequence length="270" mass="31217">SLATVREKAPQQEPKINIPPQLTIELIDVINSDPQLNYPNLSEHIIHHIESTFSLLFSVEDKTVLNSQCKASIQLMKLYHYSDSSDTDETLLTTKTSADLPITEIIPQDNHNIFHWKLKHNISDHAMNEIHHINNTMPSVWSLRNFRQKMNENINVINTEFGSYIRVEDVIKTLIHTNQTSISRIRRSMTIRLSIDGTQVGEKVKLLVLLVSCPEFSSRTQQTAFKLLPIGLFKMEDENYDNVKQVIPDELIKTEYNKIRDYTSMVNNFQ</sequence>
<dbReference type="AlphaFoldDB" id="A0A8S2E4E5"/>
<accession>A0A8S2E4E5</accession>
<organism evidence="1 2">
    <name type="scientific">Didymodactylos carnosus</name>
    <dbReference type="NCBI Taxonomy" id="1234261"/>
    <lineage>
        <taxon>Eukaryota</taxon>
        <taxon>Metazoa</taxon>
        <taxon>Spiralia</taxon>
        <taxon>Gnathifera</taxon>
        <taxon>Rotifera</taxon>
        <taxon>Eurotatoria</taxon>
        <taxon>Bdelloidea</taxon>
        <taxon>Philodinida</taxon>
        <taxon>Philodinidae</taxon>
        <taxon>Didymodactylos</taxon>
    </lineage>
</organism>
<name>A0A8S2E4E5_9BILA</name>
<dbReference type="Proteomes" id="UP000677228">
    <property type="component" value="Unassembled WGS sequence"/>
</dbReference>
<reference evidence="1" key="1">
    <citation type="submission" date="2021-02" db="EMBL/GenBank/DDBJ databases">
        <authorList>
            <person name="Nowell W R."/>
        </authorList>
    </citation>
    <scope>NUCLEOTIDE SEQUENCE</scope>
</reference>
<evidence type="ECO:0000313" key="2">
    <source>
        <dbReference type="Proteomes" id="UP000677228"/>
    </source>
</evidence>
<comment type="caution">
    <text evidence="1">The sequence shown here is derived from an EMBL/GenBank/DDBJ whole genome shotgun (WGS) entry which is preliminary data.</text>
</comment>
<evidence type="ECO:0000313" key="1">
    <source>
        <dbReference type="EMBL" id="CAF1121487.1"/>
    </source>
</evidence>
<gene>
    <name evidence="1" type="ORF">OVA965_LOCUS20201</name>
</gene>
<dbReference type="EMBL" id="CAJNOK010010661">
    <property type="protein sequence ID" value="CAF1121487.1"/>
    <property type="molecule type" value="Genomic_DNA"/>
</dbReference>
<feature type="non-terminal residue" evidence="1">
    <location>
        <position position="1"/>
    </location>
</feature>
<proteinExistence type="predicted"/>
<protein>
    <submittedName>
        <fullName evidence="1">Uncharacterized protein</fullName>
    </submittedName>
</protein>